<accession>A0A0B2Q6F3</accession>
<dbReference type="InterPro" id="IPR055290">
    <property type="entry name" value="At3g26010-like"/>
</dbReference>
<dbReference type="Proteomes" id="UP000289340">
    <property type="component" value="Chromosome 8"/>
</dbReference>
<dbReference type="EMBL" id="KN660793">
    <property type="protein sequence ID" value="KHN15569.1"/>
    <property type="molecule type" value="Genomic_DNA"/>
</dbReference>
<dbReference type="Gene3D" id="1.20.1280.50">
    <property type="match status" value="1"/>
</dbReference>
<dbReference type="PANTHER" id="PTHR35546">
    <property type="entry name" value="F-BOX PROTEIN INTERACTION DOMAIN PROTEIN-RELATED"/>
    <property type="match status" value="1"/>
</dbReference>
<dbReference type="InterPro" id="IPR036047">
    <property type="entry name" value="F-box-like_dom_sf"/>
</dbReference>
<dbReference type="PROSITE" id="PS50181">
    <property type="entry name" value="FBOX"/>
    <property type="match status" value="1"/>
</dbReference>
<evidence type="ECO:0000313" key="4">
    <source>
        <dbReference type="Proteomes" id="UP000289340"/>
    </source>
</evidence>
<dbReference type="SMART" id="SM00256">
    <property type="entry name" value="FBOX"/>
    <property type="match status" value="1"/>
</dbReference>
<gene>
    <name evidence="3" type="ORF">D0Y65_021656</name>
    <name evidence="2" type="ORF">glysoja_039353</name>
</gene>
<dbReference type="InterPro" id="IPR017451">
    <property type="entry name" value="F-box-assoc_interact_dom"/>
</dbReference>
<dbReference type="NCBIfam" id="TIGR01640">
    <property type="entry name" value="F_box_assoc_1"/>
    <property type="match status" value="1"/>
</dbReference>
<dbReference type="Gramene" id="XM_028390914.1">
    <property type="protein sequence ID" value="XP_028246715.1"/>
    <property type="gene ID" value="LOC114424047"/>
</dbReference>
<sequence length="405" mass="46388">MKKVDRFLNSDILIEILSHVPAKDLLSLKLVSKEWHRLISSRCFMEAQVQRTKEEALTGFIFQEKFMWCNEDIKTISYISVEENTKGGGGSKVKQKVFDFLPEDVVMMASCKGLVCSRSCFPSEEPFIYVCNPSNKEWVKLEWPWPITHYDCLRSMTIALAFDYDPSKGFVEKFKLVRVKLVEVEGDEEDEDEEEDGEGEGELFLTFELYPAEKGAWKTSNEICQCYSKMVNNGGIYIGGVMHWLNGDRVLTFNVQNELSWLVPAPVPASEFMAVPEACIGESEGRLSYVFVSEQGVHVWCLEDYYDYKWAIVYCKPLEEIEGEWPQFFMNLRSHVLERVNGPWVNPLAFKDGILLMKVCVSLYLFDVKNNSMTEVCSIQDLKSQCMLNPTVIAHSLSLVHLSPA</sequence>
<protein>
    <submittedName>
        <fullName evidence="2">F-box protein</fullName>
    </submittedName>
</protein>
<dbReference type="AlphaFoldDB" id="A0A0B2Q6F3"/>
<reference evidence="3 4" key="2">
    <citation type="submission" date="2018-09" db="EMBL/GenBank/DDBJ databases">
        <title>A high-quality reference genome of wild soybean provides a powerful tool to mine soybean genomes.</title>
        <authorList>
            <person name="Xie M."/>
            <person name="Chung C.Y.L."/>
            <person name="Li M.-W."/>
            <person name="Wong F.-L."/>
            <person name="Chan T.-F."/>
            <person name="Lam H.-M."/>
        </authorList>
    </citation>
    <scope>NUCLEOTIDE SEQUENCE [LARGE SCALE GENOMIC DNA]</scope>
    <source>
        <strain evidence="4">cv. W05</strain>
        <tissue evidence="3">Hypocotyl of etiolated seedlings</tissue>
    </source>
</reference>
<dbReference type="Pfam" id="PF24750">
    <property type="entry name" value="b-prop_At3g26010-like"/>
    <property type="match status" value="1"/>
</dbReference>
<dbReference type="EMBL" id="QZWG01000008">
    <property type="protein sequence ID" value="RZB98876.1"/>
    <property type="molecule type" value="Genomic_DNA"/>
</dbReference>
<dbReference type="SUPFAM" id="SSF81383">
    <property type="entry name" value="F-box domain"/>
    <property type="match status" value="1"/>
</dbReference>
<name>A0A0B2Q6F3_GLYSO</name>
<dbReference type="InterPro" id="IPR056592">
    <property type="entry name" value="Beta-prop_At3g26010-like"/>
</dbReference>
<proteinExistence type="predicted"/>
<dbReference type="PANTHER" id="PTHR35546:SF21">
    <property type="entry name" value="F-BOX DOMAIN-CONTAINING PROTEIN"/>
    <property type="match status" value="1"/>
</dbReference>
<dbReference type="Proteomes" id="UP000053555">
    <property type="component" value="Unassembled WGS sequence"/>
</dbReference>
<organism evidence="2">
    <name type="scientific">Glycine soja</name>
    <name type="common">Wild soybean</name>
    <dbReference type="NCBI Taxonomy" id="3848"/>
    <lineage>
        <taxon>Eukaryota</taxon>
        <taxon>Viridiplantae</taxon>
        <taxon>Streptophyta</taxon>
        <taxon>Embryophyta</taxon>
        <taxon>Tracheophyta</taxon>
        <taxon>Spermatophyta</taxon>
        <taxon>Magnoliopsida</taxon>
        <taxon>eudicotyledons</taxon>
        <taxon>Gunneridae</taxon>
        <taxon>Pentapetalae</taxon>
        <taxon>rosids</taxon>
        <taxon>fabids</taxon>
        <taxon>Fabales</taxon>
        <taxon>Fabaceae</taxon>
        <taxon>Papilionoideae</taxon>
        <taxon>50 kb inversion clade</taxon>
        <taxon>NPAAA clade</taxon>
        <taxon>indigoferoid/millettioid clade</taxon>
        <taxon>Phaseoleae</taxon>
        <taxon>Glycine</taxon>
        <taxon>Glycine subgen. Soja</taxon>
    </lineage>
</organism>
<evidence type="ECO:0000313" key="3">
    <source>
        <dbReference type="EMBL" id="RZB98876.1"/>
    </source>
</evidence>
<keyword evidence="4" id="KW-1185">Reference proteome</keyword>
<evidence type="ECO:0000259" key="1">
    <source>
        <dbReference type="PROSITE" id="PS50181"/>
    </source>
</evidence>
<dbReference type="Pfam" id="PF00646">
    <property type="entry name" value="F-box"/>
    <property type="match status" value="1"/>
</dbReference>
<evidence type="ECO:0000313" key="2">
    <source>
        <dbReference type="EMBL" id="KHN15569.1"/>
    </source>
</evidence>
<dbReference type="InterPro" id="IPR001810">
    <property type="entry name" value="F-box_dom"/>
</dbReference>
<feature type="domain" description="F-box" evidence="1">
    <location>
        <begin position="8"/>
        <end position="52"/>
    </location>
</feature>
<reference evidence="2" key="1">
    <citation type="submission" date="2014-07" db="EMBL/GenBank/DDBJ databases">
        <title>Identification of a novel salt tolerance gene in wild soybean by whole-genome sequencing.</title>
        <authorList>
            <person name="Lam H.-M."/>
            <person name="Qi X."/>
            <person name="Li M.-W."/>
            <person name="Liu X."/>
            <person name="Xie M."/>
            <person name="Ni M."/>
            <person name="Xu X."/>
        </authorList>
    </citation>
    <scope>NUCLEOTIDE SEQUENCE [LARGE SCALE GENOMIC DNA]</scope>
    <source>
        <tissue evidence="2">Root</tissue>
    </source>
</reference>